<dbReference type="SUPFAM" id="SSF63380">
    <property type="entry name" value="Riboflavin synthase domain-like"/>
    <property type="match status" value="2"/>
</dbReference>
<evidence type="ECO:0000256" key="11">
    <source>
        <dbReference type="PROSITE-ProRule" id="PRU00524"/>
    </source>
</evidence>
<keyword evidence="7" id="KW-0686">Riboflavin biosynthesis</keyword>
<dbReference type="Pfam" id="PF00677">
    <property type="entry name" value="Lum_binding"/>
    <property type="match status" value="2"/>
</dbReference>
<reference evidence="13 14" key="1">
    <citation type="submission" date="2019-02" db="EMBL/GenBank/DDBJ databases">
        <title>Deep-cultivation of Planctomycetes and their phenomic and genomic characterization uncovers novel biology.</title>
        <authorList>
            <person name="Wiegand S."/>
            <person name="Jogler M."/>
            <person name="Boedeker C."/>
            <person name="Pinto D."/>
            <person name="Vollmers J."/>
            <person name="Rivas-Marin E."/>
            <person name="Kohn T."/>
            <person name="Peeters S.H."/>
            <person name="Heuer A."/>
            <person name="Rast P."/>
            <person name="Oberbeckmann S."/>
            <person name="Bunk B."/>
            <person name="Jeske O."/>
            <person name="Meyerdierks A."/>
            <person name="Storesund J.E."/>
            <person name="Kallscheuer N."/>
            <person name="Luecker S."/>
            <person name="Lage O.M."/>
            <person name="Pohl T."/>
            <person name="Merkel B.J."/>
            <person name="Hornburger P."/>
            <person name="Mueller R.-W."/>
            <person name="Bruemmer F."/>
            <person name="Labrenz M."/>
            <person name="Spormann A.M."/>
            <person name="Op den Camp H."/>
            <person name="Overmann J."/>
            <person name="Amann R."/>
            <person name="Jetten M.S.M."/>
            <person name="Mascher T."/>
            <person name="Medema M.H."/>
            <person name="Devos D.P."/>
            <person name="Kaster A.-K."/>
            <person name="Ovreas L."/>
            <person name="Rohde M."/>
            <person name="Galperin M.Y."/>
            <person name="Jogler C."/>
        </authorList>
    </citation>
    <scope>NUCLEOTIDE SEQUENCE [LARGE SCALE GENOMIC DNA]</scope>
    <source>
        <strain evidence="13 14">V22</strain>
    </source>
</reference>
<comment type="subunit">
    <text evidence="4">Homotrimer.</text>
</comment>
<dbReference type="InterPro" id="IPR001783">
    <property type="entry name" value="Lumazine-bd"/>
</dbReference>
<dbReference type="PANTHER" id="PTHR21098:SF12">
    <property type="entry name" value="RIBOFLAVIN SYNTHASE"/>
    <property type="match status" value="1"/>
</dbReference>
<feature type="repeat" description="Lumazine-binding" evidence="11">
    <location>
        <begin position="98"/>
        <end position="194"/>
    </location>
</feature>
<evidence type="ECO:0000256" key="7">
    <source>
        <dbReference type="ARBA" id="ARBA00022619"/>
    </source>
</evidence>
<dbReference type="NCBIfam" id="NF009566">
    <property type="entry name" value="PRK13020.1"/>
    <property type="match status" value="1"/>
</dbReference>
<dbReference type="EMBL" id="CP036316">
    <property type="protein sequence ID" value="QDT63820.1"/>
    <property type="molecule type" value="Genomic_DNA"/>
</dbReference>
<keyword evidence="9" id="KW-0677">Repeat</keyword>
<protein>
    <recommendedName>
        <fullName evidence="6 10">Riboflavin synthase</fullName>
        <ecNumber evidence="5 10">2.5.1.9</ecNumber>
    </recommendedName>
</protein>
<dbReference type="RefSeq" id="WP_145260429.1">
    <property type="nucleotide sequence ID" value="NZ_CP036316.1"/>
</dbReference>
<keyword evidence="14" id="KW-1185">Reference proteome</keyword>
<dbReference type="NCBIfam" id="NF006767">
    <property type="entry name" value="PRK09289.1"/>
    <property type="match status" value="1"/>
</dbReference>
<dbReference type="GO" id="GO:0009231">
    <property type="term" value="P:riboflavin biosynthetic process"/>
    <property type="evidence" value="ECO:0007669"/>
    <property type="project" value="UniProtKB-KW"/>
</dbReference>
<evidence type="ECO:0000313" key="13">
    <source>
        <dbReference type="EMBL" id="QDT63820.1"/>
    </source>
</evidence>
<evidence type="ECO:0000256" key="2">
    <source>
        <dbReference type="ARBA" id="ARBA00002803"/>
    </source>
</evidence>
<dbReference type="AlphaFoldDB" id="A0A517T634"/>
<comment type="catalytic activity">
    <reaction evidence="1">
        <text>2 6,7-dimethyl-8-(1-D-ribityl)lumazine + H(+) = 5-amino-6-(D-ribitylamino)uracil + riboflavin</text>
        <dbReference type="Rhea" id="RHEA:20772"/>
        <dbReference type="ChEBI" id="CHEBI:15378"/>
        <dbReference type="ChEBI" id="CHEBI:15934"/>
        <dbReference type="ChEBI" id="CHEBI:57986"/>
        <dbReference type="ChEBI" id="CHEBI:58201"/>
        <dbReference type="EC" id="2.5.1.9"/>
    </reaction>
</comment>
<sequence length="196" mass="20912">MFTGLIEGVGIVRELAPREDDLLLKVEFPESMTDDLVLGASVAFNGCCLTLVSIDGTMCAVEAGAETLAKTNLGKLDVGSRVNLERALKADARLGGHFVQGHIDGTAAISAIDQHGEWADMRFTLSEELAQQLVPKGSIAIDGISLTVVDAAQDSFSVALIPHTLQETTLSDRQSGDTVNIETDILGKYVRKFLPQ</sequence>
<dbReference type="KEGG" id="chya:V22_10450"/>
<keyword evidence="8 13" id="KW-0808">Transferase</keyword>
<evidence type="ECO:0000313" key="14">
    <source>
        <dbReference type="Proteomes" id="UP000319976"/>
    </source>
</evidence>
<gene>
    <name evidence="13" type="primary">ribE</name>
    <name evidence="13" type="ORF">V22_10450</name>
</gene>
<evidence type="ECO:0000259" key="12">
    <source>
        <dbReference type="PROSITE" id="PS51177"/>
    </source>
</evidence>
<evidence type="ECO:0000256" key="9">
    <source>
        <dbReference type="ARBA" id="ARBA00022737"/>
    </source>
</evidence>
<evidence type="ECO:0000256" key="10">
    <source>
        <dbReference type="NCBIfam" id="TIGR00187"/>
    </source>
</evidence>
<feature type="repeat" description="Lumazine-binding" evidence="11">
    <location>
        <begin position="1"/>
        <end position="97"/>
    </location>
</feature>
<organism evidence="13 14">
    <name type="scientific">Calycomorphotria hydatis</name>
    <dbReference type="NCBI Taxonomy" id="2528027"/>
    <lineage>
        <taxon>Bacteria</taxon>
        <taxon>Pseudomonadati</taxon>
        <taxon>Planctomycetota</taxon>
        <taxon>Planctomycetia</taxon>
        <taxon>Planctomycetales</taxon>
        <taxon>Planctomycetaceae</taxon>
        <taxon>Calycomorphotria</taxon>
    </lineage>
</organism>
<accession>A0A517T634</accession>
<evidence type="ECO:0000256" key="3">
    <source>
        <dbReference type="ARBA" id="ARBA00004887"/>
    </source>
</evidence>
<dbReference type="InterPro" id="IPR023366">
    <property type="entry name" value="ATP_synth_asu-like_sf"/>
</dbReference>
<dbReference type="InterPro" id="IPR026017">
    <property type="entry name" value="Lumazine-bd_dom"/>
</dbReference>
<evidence type="ECO:0000256" key="4">
    <source>
        <dbReference type="ARBA" id="ARBA00011233"/>
    </source>
</evidence>
<feature type="domain" description="Lumazine-binding" evidence="12">
    <location>
        <begin position="98"/>
        <end position="194"/>
    </location>
</feature>
<dbReference type="FunFam" id="2.40.30.20:FF:000004">
    <property type="entry name" value="Riboflavin synthase, alpha subunit"/>
    <property type="match status" value="1"/>
</dbReference>
<dbReference type="PIRSF" id="PIRSF000498">
    <property type="entry name" value="Riboflavin_syn_A"/>
    <property type="match status" value="1"/>
</dbReference>
<dbReference type="EC" id="2.5.1.9" evidence="5 10"/>
<proteinExistence type="predicted"/>
<dbReference type="Gene3D" id="2.40.30.20">
    <property type="match status" value="2"/>
</dbReference>
<dbReference type="FunFam" id="2.40.30.20:FF:000003">
    <property type="entry name" value="Riboflavin synthase, alpha subunit"/>
    <property type="match status" value="1"/>
</dbReference>
<comment type="function">
    <text evidence="2">Catalyzes the dismutation of two molecules of 6,7-dimethyl-8-ribityllumazine, resulting in the formation of riboflavin and 5-amino-6-(D-ribitylamino)uracil.</text>
</comment>
<evidence type="ECO:0000256" key="1">
    <source>
        <dbReference type="ARBA" id="ARBA00000968"/>
    </source>
</evidence>
<evidence type="ECO:0000256" key="8">
    <source>
        <dbReference type="ARBA" id="ARBA00022679"/>
    </source>
</evidence>
<dbReference type="PANTHER" id="PTHR21098">
    <property type="entry name" value="RIBOFLAVIN SYNTHASE ALPHA CHAIN"/>
    <property type="match status" value="1"/>
</dbReference>
<feature type="domain" description="Lumazine-binding" evidence="12">
    <location>
        <begin position="1"/>
        <end position="97"/>
    </location>
</feature>
<dbReference type="Proteomes" id="UP000319976">
    <property type="component" value="Chromosome"/>
</dbReference>
<dbReference type="PROSITE" id="PS51177">
    <property type="entry name" value="LUMAZINE_BIND"/>
    <property type="match status" value="2"/>
</dbReference>
<evidence type="ECO:0000256" key="6">
    <source>
        <dbReference type="ARBA" id="ARBA00013950"/>
    </source>
</evidence>
<dbReference type="NCBIfam" id="TIGR00187">
    <property type="entry name" value="ribE"/>
    <property type="match status" value="1"/>
</dbReference>
<dbReference type="OrthoDB" id="9788537at2"/>
<evidence type="ECO:0000256" key="5">
    <source>
        <dbReference type="ARBA" id="ARBA00012827"/>
    </source>
</evidence>
<dbReference type="InterPro" id="IPR017938">
    <property type="entry name" value="Riboflavin_synthase-like_b-brl"/>
</dbReference>
<dbReference type="GO" id="GO:0004746">
    <property type="term" value="F:riboflavin synthase activity"/>
    <property type="evidence" value="ECO:0007669"/>
    <property type="project" value="UniProtKB-UniRule"/>
</dbReference>
<name>A0A517T634_9PLAN</name>
<comment type="pathway">
    <text evidence="3">Cofactor biosynthesis; riboflavin biosynthesis; riboflavin from 2-hydroxy-3-oxobutyl phosphate and 5-amino-6-(D-ribitylamino)uracil: step 2/2.</text>
</comment>
<dbReference type="CDD" id="cd00402">
    <property type="entry name" value="Riboflavin_synthase_like"/>
    <property type="match status" value="1"/>
</dbReference>